<evidence type="ECO:0000313" key="2">
    <source>
        <dbReference type="Proteomes" id="UP000075476"/>
    </source>
</evidence>
<gene>
    <name evidence="1" type="ORF">AT268_31630</name>
</gene>
<dbReference type="Proteomes" id="UP000075476">
    <property type="component" value="Unassembled WGS sequence"/>
</dbReference>
<organism evidence="1 2">
    <name type="scientific">Bacillus cereus</name>
    <dbReference type="NCBI Taxonomy" id="1396"/>
    <lineage>
        <taxon>Bacteria</taxon>
        <taxon>Bacillati</taxon>
        <taxon>Bacillota</taxon>
        <taxon>Bacilli</taxon>
        <taxon>Bacillales</taxon>
        <taxon>Bacillaceae</taxon>
        <taxon>Bacillus</taxon>
        <taxon>Bacillus cereus group</taxon>
    </lineage>
</organism>
<proteinExistence type="predicted"/>
<dbReference type="AlphaFoldDB" id="A0A9X0MLZ2"/>
<dbReference type="EMBL" id="LOMO01000001">
    <property type="protein sequence ID" value="KXY51056.1"/>
    <property type="molecule type" value="Genomic_DNA"/>
</dbReference>
<sequence>MNSKLIINVGKVCLCRAMHGEKVNISEVAEKYSVTEEHLIDIINDFKNSIWFYNAHKYHGHNGCPLEFKI</sequence>
<evidence type="ECO:0000313" key="1">
    <source>
        <dbReference type="EMBL" id="KXY51056.1"/>
    </source>
</evidence>
<name>A0A9X0MLZ2_BACCE</name>
<reference evidence="1 2" key="1">
    <citation type="submission" date="2015-12" db="EMBL/GenBank/DDBJ databases">
        <title>Bacillus cereus Group isolate.</title>
        <authorList>
            <person name="Kovac J."/>
        </authorList>
    </citation>
    <scope>NUCLEOTIDE SEQUENCE [LARGE SCALE GENOMIC DNA]</scope>
    <source>
        <strain evidence="1 2">FSL K6-0073</strain>
    </source>
</reference>
<protein>
    <submittedName>
        <fullName evidence="1">Uncharacterized protein</fullName>
    </submittedName>
</protein>
<comment type="caution">
    <text evidence="1">The sequence shown here is derived from an EMBL/GenBank/DDBJ whole genome shotgun (WGS) entry which is preliminary data.</text>
</comment>
<accession>A0A9X0MLZ2</accession>